<accession>A0ABX2MCT9</accession>
<evidence type="ECO:0000256" key="1">
    <source>
        <dbReference type="SAM" id="MobiDB-lite"/>
    </source>
</evidence>
<reference evidence="2 3" key="1">
    <citation type="submission" date="2020-05" db="EMBL/GenBank/DDBJ databases">
        <title>Genome Sequencing of Type Strains.</title>
        <authorList>
            <person name="Lemaire J.F."/>
            <person name="Inderbitzin P."/>
            <person name="Gregorio O.A."/>
            <person name="Collins S.B."/>
            <person name="Wespe N."/>
            <person name="Knight-Connoni V."/>
        </authorList>
    </citation>
    <scope>NUCLEOTIDE SEQUENCE [LARGE SCALE GENOMIC DNA]</scope>
    <source>
        <strain evidence="2 3">ATCC 19096</strain>
    </source>
</reference>
<name>A0ABX2MCT9_9MICO</name>
<keyword evidence="3" id="KW-1185">Reference proteome</keyword>
<gene>
    <name evidence="2" type="ORF">HP507_04670</name>
</gene>
<dbReference type="EMBL" id="JABMCE010000060">
    <property type="protein sequence ID" value="NUU13129.1"/>
    <property type="molecule type" value="Genomic_DNA"/>
</dbReference>
<dbReference type="Proteomes" id="UP000573001">
    <property type="component" value="Unassembled WGS sequence"/>
</dbReference>
<proteinExistence type="predicted"/>
<evidence type="ECO:0000313" key="2">
    <source>
        <dbReference type="EMBL" id="NUU13129.1"/>
    </source>
</evidence>
<organism evidence="2 3">
    <name type="scientific">Curtobacterium pusillum</name>
    <dbReference type="NCBI Taxonomy" id="69373"/>
    <lineage>
        <taxon>Bacteria</taxon>
        <taxon>Bacillati</taxon>
        <taxon>Actinomycetota</taxon>
        <taxon>Actinomycetes</taxon>
        <taxon>Micrococcales</taxon>
        <taxon>Microbacteriaceae</taxon>
        <taxon>Curtobacterium</taxon>
    </lineage>
</organism>
<feature type="compositionally biased region" description="Basic and acidic residues" evidence="1">
    <location>
        <begin position="18"/>
        <end position="34"/>
    </location>
</feature>
<protein>
    <submittedName>
        <fullName evidence="2">Uncharacterized protein</fullName>
    </submittedName>
</protein>
<comment type="caution">
    <text evidence="2">The sequence shown here is derived from an EMBL/GenBank/DDBJ whole genome shotgun (WGS) entry which is preliminary data.</text>
</comment>
<feature type="region of interest" description="Disordered" evidence="1">
    <location>
        <begin position="1"/>
        <end position="41"/>
    </location>
</feature>
<dbReference type="RefSeq" id="WP_175350684.1">
    <property type="nucleotide sequence ID" value="NZ_BAAAWQ010000001.1"/>
</dbReference>
<evidence type="ECO:0000313" key="3">
    <source>
        <dbReference type="Proteomes" id="UP000573001"/>
    </source>
</evidence>
<sequence length="129" mass="14303">MTGDPNDTDLPDTVDSVLVHDERRRDVRDPRGDETPATSRGIRCSLGWSASRRSIRGVGTFAPRKRARGLTTQRCQAVPRLQIDAVAVVMLRKERQVLVPPHVFQGIRVKVPHQAGRPRFGMAIGNCLA</sequence>
<feature type="compositionally biased region" description="Acidic residues" evidence="1">
    <location>
        <begin position="1"/>
        <end position="12"/>
    </location>
</feature>